<dbReference type="RefSeq" id="WP_088386932.1">
    <property type="nucleotide sequence ID" value="NZ_NIOF01000012.1"/>
</dbReference>
<name>A0A246IZ59_9BURK</name>
<keyword evidence="2" id="KW-1185">Reference proteome</keyword>
<protein>
    <submittedName>
        <fullName evidence="1">Uncharacterized protein</fullName>
    </submittedName>
</protein>
<accession>A0A246IZ59</accession>
<reference evidence="1 2" key="1">
    <citation type="journal article" date="2008" name="Int. J. Syst. Evol. Microbiol.">
        <title>Description of Roseateles aquatilis sp. nov. and Roseateles terrae sp. nov., in the class Betaproteobacteria, and emended description of the genus Roseateles.</title>
        <authorList>
            <person name="Gomila M."/>
            <person name="Bowien B."/>
            <person name="Falsen E."/>
            <person name="Moore E.R."/>
            <person name="Lalucat J."/>
        </authorList>
    </citation>
    <scope>NUCLEOTIDE SEQUENCE [LARGE SCALE GENOMIC DNA]</scope>
    <source>
        <strain evidence="1 2">CCUG 48205</strain>
    </source>
</reference>
<dbReference type="EMBL" id="NIOF01000012">
    <property type="protein sequence ID" value="OWQ85629.1"/>
    <property type="molecule type" value="Genomic_DNA"/>
</dbReference>
<evidence type="ECO:0000313" key="2">
    <source>
        <dbReference type="Proteomes" id="UP000197468"/>
    </source>
</evidence>
<dbReference type="AlphaFoldDB" id="A0A246IZ59"/>
<sequence>MAAVVAAFGHVEAIEEGAAVLAHADLRTARPAGIDRPALVSLGPQLTGLLDLATTRDATWLDVIRQLRDQRRPIYVELDAKTRRISQLLQPLLQPVGDIRENERGDMQVNFLLSHAVHVLHHGHPRFKELLRLLRTAQKDESMVWVVETLDSPTIVDVKPADERLR</sequence>
<evidence type="ECO:0000313" key="1">
    <source>
        <dbReference type="EMBL" id="OWQ85629.1"/>
    </source>
</evidence>
<dbReference type="Proteomes" id="UP000197468">
    <property type="component" value="Unassembled WGS sequence"/>
</dbReference>
<proteinExistence type="predicted"/>
<comment type="caution">
    <text evidence="1">The sequence shown here is derived from an EMBL/GenBank/DDBJ whole genome shotgun (WGS) entry which is preliminary data.</text>
</comment>
<gene>
    <name evidence="1" type="ORF">CDN99_21320</name>
</gene>
<organism evidence="1 2">
    <name type="scientific">Roseateles aquatilis</name>
    <dbReference type="NCBI Taxonomy" id="431061"/>
    <lineage>
        <taxon>Bacteria</taxon>
        <taxon>Pseudomonadati</taxon>
        <taxon>Pseudomonadota</taxon>
        <taxon>Betaproteobacteria</taxon>
        <taxon>Burkholderiales</taxon>
        <taxon>Sphaerotilaceae</taxon>
        <taxon>Roseateles</taxon>
    </lineage>
</organism>